<keyword evidence="2" id="KW-1185">Reference proteome</keyword>
<dbReference type="RefSeq" id="WP_380012263.1">
    <property type="nucleotide sequence ID" value="NZ_JADIKI010000023.1"/>
</dbReference>
<proteinExistence type="predicted"/>
<evidence type="ECO:0000313" key="1">
    <source>
        <dbReference type="EMBL" id="MFK2855427.1"/>
    </source>
</evidence>
<gene>
    <name evidence="1" type="ORF">ISP18_12565</name>
</gene>
<evidence type="ECO:0000313" key="2">
    <source>
        <dbReference type="Proteomes" id="UP001620409"/>
    </source>
</evidence>
<comment type="caution">
    <text evidence="1">The sequence shown here is derived from an EMBL/GenBank/DDBJ whole genome shotgun (WGS) entry which is preliminary data.</text>
</comment>
<reference evidence="1 2" key="1">
    <citation type="submission" date="2020-10" db="EMBL/GenBank/DDBJ databases">
        <title>Phylogeny of dyella-like bacteria.</title>
        <authorList>
            <person name="Fu J."/>
        </authorList>
    </citation>
    <scope>NUCLEOTIDE SEQUENCE [LARGE SCALE GENOMIC DNA]</scope>
    <source>
        <strain evidence="1 2">DHG40</strain>
    </source>
</reference>
<accession>A0ABW8IJN4</accession>
<sequence>MAKGKTAKQRRLYYSVRTGKVPPYVRRLHIVEVMQAFEKIYSDFQHQGYFLEAFGSPGEHEFAGKLGNVYEHIKIHLNKDRLWPLLENLAFYSEDELFDMFELLADHVSKPVGDVIREKGAVDRYEFYDKREGLKDFRKAINPLLADYGRGYELTVKRHICALPDRGMEPLMAEKIVHPDHTNIVIRVELAKNKFLRRGSTVADHRDAVRDLADVLEFLRDEVKLVLNRNDEKDLFKLANEFGVRHHRQTQKTDYDEEIWLSWMFHYYLGTLHACTRLFEKHKSQGKG</sequence>
<dbReference type="EMBL" id="JADIKI010000023">
    <property type="protein sequence ID" value="MFK2855427.1"/>
    <property type="molecule type" value="Genomic_DNA"/>
</dbReference>
<protein>
    <submittedName>
        <fullName evidence="1">Uncharacterized protein</fullName>
    </submittedName>
</protein>
<dbReference type="Proteomes" id="UP001620409">
    <property type="component" value="Unassembled WGS sequence"/>
</dbReference>
<name>A0ABW8IJN4_9GAMM</name>
<organism evidence="1 2">
    <name type="scientific">Dyella humi</name>
    <dbReference type="NCBI Taxonomy" id="1770547"/>
    <lineage>
        <taxon>Bacteria</taxon>
        <taxon>Pseudomonadati</taxon>
        <taxon>Pseudomonadota</taxon>
        <taxon>Gammaproteobacteria</taxon>
        <taxon>Lysobacterales</taxon>
        <taxon>Rhodanobacteraceae</taxon>
        <taxon>Dyella</taxon>
    </lineage>
</organism>